<dbReference type="CDD" id="cd14727">
    <property type="entry name" value="ChanN-like"/>
    <property type="match status" value="1"/>
</dbReference>
<evidence type="ECO:0000313" key="3">
    <source>
        <dbReference type="EMBL" id="MFD1167396.1"/>
    </source>
</evidence>
<keyword evidence="1" id="KW-0732">Signal</keyword>
<keyword evidence="3" id="KW-0449">Lipoprotein</keyword>
<dbReference type="Gene3D" id="3.40.50.11550">
    <property type="match status" value="1"/>
</dbReference>
<dbReference type="Pfam" id="PF04187">
    <property type="entry name" value="Cofac_haem_bdg"/>
    <property type="match status" value="1"/>
</dbReference>
<keyword evidence="4" id="KW-1185">Reference proteome</keyword>
<reference evidence="4" key="1">
    <citation type="journal article" date="2019" name="Int. J. Syst. Evol. Microbiol.">
        <title>The Global Catalogue of Microorganisms (GCM) 10K type strain sequencing project: providing services to taxonomists for standard genome sequencing and annotation.</title>
        <authorList>
            <consortium name="The Broad Institute Genomics Platform"/>
            <consortium name="The Broad Institute Genome Sequencing Center for Infectious Disease"/>
            <person name="Wu L."/>
            <person name="Ma J."/>
        </authorList>
    </citation>
    <scope>NUCLEOTIDE SEQUENCE [LARGE SCALE GENOMIC DNA]</scope>
    <source>
        <strain evidence="4">CCUG 52468</strain>
    </source>
</reference>
<dbReference type="InterPro" id="IPR007314">
    <property type="entry name" value="Cofac_haem-bd_dom"/>
</dbReference>
<feature type="signal peptide" evidence="1">
    <location>
        <begin position="1"/>
        <end position="19"/>
    </location>
</feature>
<evidence type="ECO:0000256" key="1">
    <source>
        <dbReference type="SAM" id="SignalP"/>
    </source>
</evidence>
<evidence type="ECO:0000313" key="4">
    <source>
        <dbReference type="Proteomes" id="UP001597205"/>
    </source>
</evidence>
<protein>
    <submittedName>
        <fullName evidence="3">ChaN family lipoprotein</fullName>
    </submittedName>
</protein>
<dbReference type="Proteomes" id="UP001597205">
    <property type="component" value="Unassembled WGS sequence"/>
</dbReference>
<accession>A0ABW3RQD7</accession>
<proteinExistence type="predicted"/>
<evidence type="ECO:0000259" key="2">
    <source>
        <dbReference type="Pfam" id="PF04187"/>
    </source>
</evidence>
<feature type="chain" id="PRO_5046951407" evidence="1">
    <location>
        <begin position="20"/>
        <end position="273"/>
    </location>
</feature>
<dbReference type="SUPFAM" id="SSF159501">
    <property type="entry name" value="EreA/ChaN-like"/>
    <property type="match status" value="1"/>
</dbReference>
<name>A0ABW3RQD7_9SPHI</name>
<comment type="caution">
    <text evidence="3">The sequence shown here is derived from an EMBL/GenBank/DDBJ whole genome shotgun (WGS) entry which is preliminary data.</text>
</comment>
<sequence length="273" mass="31788">MKYFFINLMVFLCFGLVNAQDQYQVFDREGTEVSLAQIITEADEKPLIFFGEIHDQSFAHQAELELLKGLHEKYKGRVVIGMEMFEADVQPIIDEYFSGKINQKSFETESRIWSNYKSDYKPILEYAKENRIKLIGTNVPRRYANAVYHQGLSILDSLSDYAKQFFPKLPIQIDTTIQIYQEMLMMMPDHSNANMIYSQGLKDATMSHFILKNKNADEIFLHLNGSYHSKNKKGILSFLKDYPLEKTITIQTVLRDKDHDIDFSSSDYTIIKI</sequence>
<feature type="domain" description="Haem-binding uptake Tiki superfamily ChaN" evidence="2">
    <location>
        <begin position="39"/>
        <end position="237"/>
    </location>
</feature>
<dbReference type="RefSeq" id="WP_380898699.1">
    <property type="nucleotide sequence ID" value="NZ_JBHTKY010000040.1"/>
</dbReference>
<organism evidence="3 4">
    <name type="scientific">Sphingobacterium daejeonense</name>
    <dbReference type="NCBI Taxonomy" id="371142"/>
    <lineage>
        <taxon>Bacteria</taxon>
        <taxon>Pseudomonadati</taxon>
        <taxon>Bacteroidota</taxon>
        <taxon>Sphingobacteriia</taxon>
        <taxon>Sphingobacteriales</taxon>
        <taxon>Sphingobacteriaceae</taxon>
        <taxon>Sphingobacterium</taxon>
    </lineage>
</organism>
<gene>
    <name evidence="3" type="ORF">ACFQ2C_17490</name>
</gene>
<dbReference type="EMBL" id="JBHTKY010000040">
    <property type="protein sequence ID" value="MFD1167396.1"/>
    <property type="molecule type" value="Genomic_DNA"/>
</dbReference>